<dbReference type="InterPro" id="IPR010981">
    <property type="entry name" value="SinR/SinI_dimer_dom"/>
</dbReference>
<evidence type="ECO:0000313" key="2">
    <source>
        <dbReference type="EMBL" id="GIP54775.1"/>
    </source>
</evidence>
<dbReference type="EMBL" id="BOSL01000013">
    <property type="protein sequence ID" value="GIP54775.1"/>
    <property type="molecule type" value="Genomic_DNA"/>
</dbReference>
<dbReference type="SUPFAM" id="SSF47406">
    <property type="entry name" value="SinR repressor dimerisation domain-like"/>
    <property type="match status" value="1"/>
</dbReference>
<evidence type="ECO:0000313" key="3">
    <source>
        <dbReference type="Proteomes" id="UP000679992"/>
    </source>
</evidence>
<keyword evidence="3" id="KW-1185">Reference proteome</keyword>
<proteinExistence type="predicted"/>
<sequence length="54" mass="6287">MEKSAQVFMDEEYGMEVDPEWVSLLIMAKESGIPIEVVRSFFRGDYRGYLEHNG</sequence>
<dbReference type="Proteomes" id="UP000679992">
    <property type="component" value="Unassembled WGS sequence"/>
</dbReference>
<reference evidence="2 3" key="1">
    <citation type="submission" date="2021-03" db="EMBL/GenBank/DDBJ databases">
        <title>Antimicrobial resistance genes in bacteria isolated from Japanese honey, and their potential for conferring macrolide and lincosamide resistance in the American foulbrood pathogen Paenibacillus larvae.</title>
        <authorList>
            <person name="Okamoto M."/>
            <person name="Kumagai M."/>
            <person name="Kanamori H."/>
            <person name="Takamatsu D."/>
        </authorList>
    </citation>
    <scope>NUCLEOTIDE SEQUENCE [LARGE SCALE GENOMIC DNA]</scope>
    <source>
        <strain evidence="2 3">J42TS3</strain>
    </source>
</reference>
<dbReference type="InterPro" id="IPR036281">
    <property type="entry name" value="SinR/SinI_dimer_dom_sf"/>
</dbReference>
<comment type="caution">
    <text evidence="2">The sequence shown here is derived from an EMBL/GenBank/DDBJ whole genome shotgun (WGS) entry which is preliminary data.</text>
</comment>
<name>A0ABQ4MH75_9BACL</name>
<dbReference type="PROSITE" id="PS51500">
    <property type="entry name" value="SIN"/>
    <property type="match status" value="1"/>
</dbReference>
<organism evidence="2 3">
    <name type="scientific">Paenibacillus vini</name>
    <dbReference type="NCBI Taxonomy" id="1476024"/>
    <lineage>
        <taxon>Bacteria</taxon>
        <taxon>Bacillati</taxon>
        <taxon>Bacillota</taxon>
        <taxon>Bacilli</taxon>
        <taxon>Bacillales</taxon>
        <taxon>Paenibacillaceae</taxon>
        <taxon>Paenibacillus</taxon>
    </lineage>
</organism>
<accession>A0ABQ4MH75</accession>
<feature type="domain" description="Sin" evidence="1">
    <location>
        <begin position="8"/>
        <end position="46"/>
    </location>
</feature>
<evidence type="ECO:0000259" key="1">
    <source>
        <dbReference type="PROSITE" id="PS51500"/>
    </source>
</evidence>
<dbReference type="RefSeq" id="WP_211023539.1">
    <property type="nucleotide sequence ID" value="NZ_BOSL01000013.1"/>
</dbReference>
<protein>
    <recommendedName>
        <fullName evidence="1">Sin domain-containing protein</fullName>
    </recommendedName>
</protein>
<gene>
    <name evidence="2" type="ORF">J42TS3_38100</name>
</gene>